<dbReference type="EMBL" id="CAJFCJ010000013">
    <property type="protein sequence ID" value="CAD5121022.1"/>
    <property type="molecule type" value="Genomic_DNA"/>
</dbReference>
<comment type="caution">
    <text evidence="11">The sequence shown here is derived from an EMBL/GenBank/DDBJ whole genome shotgun (WGS) entry which is preliminary data.</text>
</comment>
<feature type="transmembrane region" description="Helical" evidence="9">
    <location>
        <begin position="136"/>
        <end position="157"/>
    </location>
</feature>
<dbReference type="GO" id="GO:0004930">
    <property type="term" value="F:G protein-coupled receptor activity"/>
    <property type="evidence" value="ECO:0007669"/>
    <property type="project" value="UniProtKB-KW"/>
</dbReference>
<evidence type="ECO:0000256" key="3">
    <source>
        <dbReference type="ARBA" id="ARBA00022989"/>
    </source>
</evidence>
<accession>A0A7I8VXR1</accession>
<evidence type="ECO:0000259" key="10">
    <source>
        <dbReference type="PROSITE" id="PS50262"/>
    </source>
</evidence>
<keyword evidence="7 8" id="KW-0807">Transducer</keyword>
<dbReference type="PRINTS" id="PR00237">
    <property type="entry name" value="GPCRRHODOPSN"/>
</dbReference>
<dbReference type="Gene3D" id="1.20.1070.10">
    <property type="entry name" value="Rhodopsin 7-helix transmembrane proteins"/>
    <property type="match status" value="1"/>
</dbReference>
<evidence type="ECO:0000313" key="12">
    <source>
        <dbReference type="Proteomes" id="UP000549394"/>
    </source>
</evidence>
<organism evidence="11 12">
    <name type="scientific">Dimorphilus gyrociliatus</name>
    <dbReference type="NCBI Taxonomy" id="2664684"/>
    <lineage>
        <taxon>Eukaryota</taxon>
        <taxon>Metazoa</taxon>
        <taxon>Spiralia</taxon>
        <taxon>Lophotrochozoa</taxon>
        <taxon>Annelida</taxon>
        <taxon>Polychaeta</taxon>
        <taxon>Polychaeta incertae sedis</taxon>
        <taxon>Dinophilidae</taxon>
        <taxon>Dimorphilus</taxon>
    </lineage>
</organism>
<dbReference type="PANTHER" id="PTHR24243">
    <property type="entry name" value="G-PROTEIN COUPLED RECEPTOR"/>
    <property type="match status" value="1"/>
</dbReference>
<evidence type="ECO:0000256" key="2">
    <source>
        <dbReference type="ARBA" id="ARBA00022692"/>
    </source>
</evidence>
<dbReference type="Pfam" id="PF00001">
    <property type="entry name" value="7tm_1"/>
    <property type="match status" value="1"/>
</dbReference>
<keyword evidence="4 8" id="KW-0297">G-protein coupled receptor</keyword>
<dbReference type="AlphaFoldDB" id="A0A7I8VXR1"/>
<dbReference type="SUPFAM" id="SSF81321">
    <property type="entry name" value="Family A G protein-coupled receptor-like"/>
    <property type="match status" value="1"/>
</dbReference>
<protein>
    <recommendedName>
        <fullName evidence="10">G-protein coupled receptors family 1 profile domain-containing protein</fullName>
    </recommendedName>
</protein>
<sequence>MEPNKSIDFTDKPTFTKFNQILHIYYLPFVIGFGIFGNILSIFIFLLTSLRNYSSSVYLIALAFSDILFLVVLILSWLQWISINPVSNVVACRIFSYVSHVSAALSVWFVLAVTVERYIAVFIPLHKNVWCTTKRASKVVLCIIIFALLAYLIQPIATSVQRRYLTNSSTNFTLTCEPLFDWRYSLTIFANVDTFFTFIAPCLIILLANIRMSMRIWESVKARQDLTGETVQIPESRITIVLSIISMAFVLLNAPAHCFKAKAIIDVVVKGNSSQTQLILDLQTLANIIYYSSHSINFVLYFFCGTTFRQNLIKFCKEWRKNVSVTSQRTTVSTRARTVEGEIEAELQLL</sequence>
<evidence type="ECO:0000313" key="11">
    <source>
        <dbReference type="EMBL" id="CAD5121022.1"/>
    </source>
</evidence>
<reference evidence="11 12" key="1">
    <citation type="submission" date="2020-08" db="EMBL/GenBank/DDBJ databases">
        <authorList>
            <person name="Hejnol A."/>
        </authorList>
    </citation>
    <scope>NUCLEOTIDE SEQUENCE [LARGE SCALE GENOMIC DNA]</scope>
</reference>
<evidence type="ECO:0000256" key="7">
    <source>
        <dbReference type="ARBA" id="ARBA00023224"/>
    </source>
</evidence>
<feature type="transmembrane region" description="Helical" evidence="9">
    <location>
        <begin position="188"/>
        <end position="208"/>
    </location>
</feature>
<evidence type="ECO:0000256" key="1">
    <source>
        <dbReference type="ARBA" id="ARBA00004141"/>
    </source>
</evidence>
<keyword evidence="12" id="KW-1185">Reference proteome</keyword>
<evidence type="ECO:0000256" key="6">
    <source>
        <dbReference type="ARBA" id="ARBA00023170"/>
    </source>
</evidence>
<keyword evidence="6 8" id="KW-0675">Receptor</keyword>
<dbReference type="CDD" id="cd14978">
    <property type="entry name" value="7tmA_FMRFamide_R-like"/>
    <property type="match status" value="1"/>
</dbReference>
<feature type="transmembrane region" description="Helical" evidence="9">
    <location>
        <begin position="94"/>
        <end position="115"/>
    </location>
</feature>
<feature type="transmembrane region" description="Helical" evidence="9">
    <location>
        <begin position="24"/>
        <end position="47"/>
    </location>
</feature>
<dbReference type="Proteomes" id="UP000549394">
    <property type="component" value="Unassembled WGS sequence"/>
</dbReference>
<keyword evidence="2 8" id="KW-0812">Transmembrane</keyword>
<dbReference type="PANTHER" id="PTHR24243:SF230">
    <property type="entry name" value="G-PROTEIN COUPLED RECEPTORS FAMILY 1 PROFILE DOMAIN-CONTAINING PROTEIN"/>
    <property type="match status" value="1"/>
</dbReference>
<dbReference type="PROSITE" id="PS00237">
    <property type="entry name" value="G_PROTEIN_RECEP_F1_1"/>
    <property type="match status" value="1"/>
</dbReference>
<feature type="domain" description="G-protein coupled receptors family 1 profile" evidence="10">
    <location>
        <begin position="37"/>
        <end position="301"/>
    </location>
</feature>
<evidence type="ECO:0000256" key="8">
    <source>
        <dbReference type="RuleBase" id="RU000688"/>
    </source>
</evidence>
<evidence type="ECO:0000256" key="4">
    <source>
        <dbReference type="ARBA" id="ARBA00023040"/>
    </source>
</evidence>
<dbReference type="PROSITE" id="PS50262">
    <property type="entry name" value="G_PROTEIN_RECEP_F1_2"/>
    <property type="match status" value="1"/>
</dbReference>
<dbReference type="InterPro" id="IPR017452">
    <property type="entry name" value="GPCR_Rhodpsn_7TM"/>
</dbReference>
<dbReference type="GO" id="GO:0005886">
    <property type="term" value="C:plasma membrane"/>
    <property type="evidence" value="ECO:0007669"/>
    <property type="project" value="TreeGrafter"/>
</dbReference>
<comment type="subcellular location">
    <subcellularLocation>
        <location evidence="1">Membrane</location>
        <topology evidence="1">Multi-pass membrane protein</topology>
    </subcellularLocation>
</comment>
<feature type="transmembrane region" description="Helical" evidence="9">
    <location>
        <begin position="59"/>
        <end position="82"/>
    </location>
</feature>
<comment type="similarity">
    <text evidence="8">Belongs to the G-protein coupled receptor 1 family.</text>
</comment>
<name>A0A7I8VXR1_9ANNE</name>
<keyword evidence="5 9" id="KW-0472">Membrane</keyword>
<evidence type="ECO:0000256" key="5">
    <source>
        <dbReference type="ARBA" id="ARBA00023136"/>
    </source>
</evidence>
<dbReference type="InterPro" id="IPR000276">
    <property type="entry name" value="GPCR_Rhodpsn"/>
</dbReference>
<proteinExistence type="inferred from homology"/>
<evidence type="ECO:0000256" key="9">
    <source>
        <dbReference type="SAM" id="Phobius"/>
    </source>
</evidence>
<dbReference type="OrthoDB" id="9990906at2759"/>
<gene>
    <name evidence="11" type="ORF">DGYR_LOCUS9025</name>
</gene>
<keyword evidence="3 9" id="KW-1133">Transmembrane helix</keyword>